<dbReference type="EMBL" id="MEUA01000057">
    <property type="protein sequence ID" value="OGC13355.1"/>
    <property type="molecule type" value="Genomic_DNA"/>
</dbReference>
<name>A0A1F4RYT6_UNCSA</name>
<gene>
    <name evidence="1" type="ORF">A2290_02500</name>
</gene>
<sequence length="383" mass="44165">MIRPVTIYTGAPSKTLQTPISRKSGVDSLLSITCGPSTQLISVVPPPIFVRPIICSNLSYDSGRDRVYFNETDFKVITPQEVFGVNVDLGRASIDCYKEIFGKNPIICIKGSYLYAHDNYDVIGDFDFVIFHDGNTPIIHELNEKEHKGAYHTFIFRLKERLKEKGLEVVLDNSKHSGEFNIFIVDKNGKRYELNFVDLVEDRKLIEKNRNNEPRFPNRGELAASNLTGKIFFGNIERLNALMATVSKKDLLDAALDHYFTLAGDVSKFRFLKVGGHVKALKRMYYLAFLRGLEENFEWLLSCWNKYKDSFDYDKYFELCRQYGPKLWHEAGQDKELTYDILRSLGYTEIADAYQICHSLIGIEDNQSNRMVVASDIERRWIR</sequence>
<protein>
    <submittedName>
        <fullName evidence="1">Uncharacterized protein</fullName>
    </submittedName>
</protein>
<reference evidence="1 2" key="1">
    <citation type="journal article" date="2016" name="Nat. Commun.">
        <title>Thousands of microbial genomes shed light on interconnected biogeochemical processes in an aquifer system.</title>
        <authorList>
            <person name="Anantharaman K."/>
            <person name="Brown C.T."/>
            <person name="Hug L.A."/>
            <person name="Sharon I."/>
            <person name="Castelle C.J."/>
            <person name="Probst A.J."/>
            <person name="Thomas B.C."/>
            <person name="Singh A."/>
            <person name="Wilkins M.J."/>
            <person name="Karaoz U."/>
            <person name="Brodie E.L."/>
            <person name="Williams K.H."/>
            <person name="Hubbard S.S."/>
            <person name="Banfield J.F."/>
        </authorList>
    </citation>
    <scope>NUCLEOTIDE SEQUENCE [LARGE SCALE GENOMIC DNA]</scope>
</reference>
<organism evidence="1 2">
    <name type="scientific">candidate division WOR-1 bacterium RIFOXYB2_FULL_36_35</name>
    <dbReference type="NCBI Taxonomy" id="1802578"/>
    <lineage>
        <taxon>Bacteria</taxon>
        <taxon>Bacillati</taxon>
        <taxon>Saganbacteria</taxon>
    </lineage>
</organism>
<dbReference type="Proteomes" id="UP000177905">
    <property type="component" value="Unassembled WGS sequence"/>
</dbReference>
<evidence type="ECO:0000313" key="2">
    <source>
        <dbReference type="Proteomes" id="UP000177905"/>
    </source>
</evidence>
<accession>A0A1F4RYT6</accession>
<evidence type="ECO:0000313" key="1">
    <source>
        <dbReference type="EMBL" id="OGC13355.1"/>
    </source>
</evidence>
<comment type="caution">
    <text evidence="1">The sequence shown here is derived from an EMBL/GenBank/DDBJ whole genome shotgun (WGS) entry which is preliminary data.</text>
</comment>
<proteinExistence type="predicted"/>
<dbReference type="AlphaFoldDB" id="A0A1F4RYT6"/>